<sequence>MKTLTRTRLRRGVAFMAALLCVSTLFAAPARADNPIVQTIYTADPAPLVYNGRIYLYTGHDEDGSTYFTMKDWRVFS</sequence>
<dbReference type="AlphaFoldDB" id="A0A1C5AMY8"/>
<dbReference type="Proteomes" id="UP000183585">
    <property type="component" value="Unassembled WGS sequence"/>
</dbReference>
<protein>
    <recommendedName>
        <fullName evidence="4">Glycosyl hydrolases family 43</fullName>
    </recommendedName>
</protein>
<proteinExistence type="predicted"/>
<organism evidence="2 3">
    <name type="scientific">Micromonospora carbonacea</name>
    <dbReference type="NCBI Taxonomy" id="47853"/>
    <lineage>
        <taxon>Bacteria</taxon>
        <taxon>Bacillati</taxon>
        <taxon>Actinomycetota</taxon>
        <taxon>Actinomycetes</taxon>
        <taxon>Micromonosporales</taxon>
        <taxon>Micromonosporaceae</taxon>
        <taxon>Micromonospora</taxon>
    </lineage>
</organism>
<accession>A0A1C5AMY8</accession>
<reference evidence="3" key="1">
    <citation type="submission" date="2016-06" db="EMBL/GenBank/DDBJ databases">
        <authorList>
            <person name="Varghese N."/>
            <person name="Submissions Spin"/>
        </authorList>
    </citation>
    <scope>NUCLEOTIDE SEQUENCE [LARGE SCALE GENOMIC DNA]</scope>
    <source>
        <strain evidence="3">DSM 43168</strain>
    </source>
</reference>
<dbReference type="Gene3D" id="2.115.10.20">
    <property type="entry name" value="Glycosyl hydrolase domain, family 43"/>
    <property type="match status" value="1"/>
</dbReference>
<dbReference type="EMBL" id="FMCT01000015">
    <property type="protein sequence ID" value="SCF46496.1"/>
    <property type="molecule type" value="Genomic_DNA"/>
</dbReference>
<keyword evidence="1" id="KW-0732">Signal</keyword>
<gene>
    <name evidence="2" type="ORF">GA0070563_1151</name>
</gene>
<evidence type="ECO:0000313" key="2">
    <source>
        <dbReference type="EMBL" id="SCF46496.1"/>
    </source>
</evidence>
<evidence type="ECO:0000313" key="3">
    <source>
        <dbReference type="Proteomes" id="UP000183585"/>
    </source>
</evidence>
<dbReference type="SUPFAM" id="SSF75005">
    <property type="entry name" value="Arabinanase/levansucrase/invertase"/>
    <property type="match status" value="1"/>
</dbReference>
<evidence type="ECO:0008006" key="4">
    <source>
        <dbReference type="Google" id="ProtNLM"/>
    </source>
</evidence>
<keyword evidence="3" id="KW-1185">Reference proteome</keyword>
<name>A0A1C5AMY8_9ACTN</name>
<feature type="non-terminal residue" evidence="2">
    <location>
        <position position="77"/>
    </location>
</feature>
<feature type="chain" id="PRO_5039685151" description="Glycosyl hydrolases family 43" evidence="1">
    <location>
        <begin position="28"/>
        <end position="77"/>
    </location>
</feature>
<evidence type="ECO:0000256" key="1">
    <source>
        <dbReference type="SAM" id="SignalP"/>
    </source>
</evidence>
<feature type="signal peptide" evidence="1">
    <location>
        <begin position="1"/>
        <end position="27"/>
    </location>
</feature>
<dbReference type="InterPro" id="IPR023296">
    <property type="entry name" value="Glyco_hydro_beta-prop_sf"/>
</dbReference>